<sequence>MKPMKAAALVVGALTVAGAATPAVAHSGTGAKDAGLAGVVKQVTGGPVSVQPLQTLHTVAAKGEGALPGPLKDEGHAVHQRTVGRLIGGL</sequence>
<organism evidence="2">
    <name type="scientific">Streptomyces sp. R39</name>
    <dbReference type="NCBI Taxonomy" id="3238631"/>
    <lineage>
        <taxon>Bacteria</taxon>
        <taxon>Bacillati</taxon>
        <taxon>Actinomycetota</taxon>
        <taxon>Actinomycetes</taxon>
        <taxon>Kitasatosporales</taxon>
        <taxon>Streptomycetaceae</taxon>
        <taxon>Streptomyces</taxon>
    </lineage>
</organism>
<evidence type="ECO:0000313" key="2">
    <source>
        <dbReference type="EMBL" id="XDQ43769.1"/>
    </source>
</evidence>
<keyword evidence="1" id="KW-0732">Signal</keyword>
<evidence type="ECO:0000256" key="1">
    <source>
        <dbReference type="SAM" id="SignalP"/>
    </source>
</evidence>
<accession>A0AB39QMX4</accession>
<gene>
    <name evidence="2" type="ORF">AB5J52_16690</name>
</gene>
<dbReference type="EMBL" id="CP163441">
    <property type="protein sequence ID" value="XDQ43769.1"/>
    <property type="molecule type" value="Genomic_DNA"/>
</dbReference>
<dbReference type="AlphaFoldDB" id="A0AB39QMX4"/>
<dbReference type="RefSeq" id="WP_234535775.1">
    <property type="nucleotide sequence ID" value="NZ_CP163441.1"/>
</dbReference>
<protein>
    <recommendedName>
        <fullName evidence="3">Secreted protein</fullName>
    </recommendedName>
</protein>
<feature type="signal peptide" evidence="1">
    <location>
        <begin position="1"/>
        <end position="25"/>
    </location>
</feature>
<name>A0AB39QMX4_9ACTN</name>
<evidence type="ECO:0008006" key="3">
    <source>
        <dbReference type="Google" id="ProtNLM"/>
    </source>
</evidence>
<feature type="chain" id="PRO_5044233897" description="Secreted protein" evidence="1">
    <location>
        <begin position="26"/>
        <end position="90"/>
    </location>
</feature>
<dbReference type="GeneID" id="301465207"/>
<reference evidence="2" key="1">
    <citation type="submission" date="2024-07" db="EMBL/GenBank/DDBJ databases">
        <authorList>
            <person name="Yu S.T."/>
        </authorList>
    </citation>
    <scope>NUCLEOTIDE SEQUENCE</scope>
    <source>
        <strain evidence="2">R39</strain>
    </source>
</reference>
<proteinExistence type="predicted"/>